<keyword evidence="1" id="KW-0645">Protease</keyword>
<feature type="compositionally biased region" description="Basic and acidic residues" evidence="3">
    <location>
        <begin position="875"/>
        <end position="888"/>
    </location>
</feature>
<dbReference type="GO" id="GO:0003723">
    <property type="term" value="F:RNA binding"/>
    <property type="evidence" value="ECO:0007669"/>
    <property type="project" value="UniProtKB-KW"/>
</dbReference>
<dbReference type="CDD" id="cd09272">
    <property type="entry name" value="RNase_HI_RT_Ty1"/>
    <property type="match status" value="1"/>
</dbReference>
<dbReference type="HOGENOM" id="CLU_001650_5_1_1"/>
<dbReference type="InterPro" id="IPR001584">
    <property type="entry name" value="Integrase_cat-core"/>
</dbReference>
<evidence type="ECO:0000256" key="3">
    <source>
        <dbReference type="SAM" id="MobiDB-lite"/>
    </source>
</evidence>
<dbReference type="PANTHER" id="PTHR11439:SF467">
    <property type="entry name" value="INTEGRASE CATALYTIC DOMAIN-CONTAINING PROTEIN"/>
    <property type="match status" value="1"/>
</dbReference>
<keyword evidence="1" id="KW-0064">Aspartyl protease</keyword>
<feature type="domain" description="Integrase catalytic" evidence="4">
    <location>
        <begin position="579"/>
        <end position="767"/>
    </location>
</feature>
<dbReference type="OMA" id="NDAGHMI"/>
<dbReference type="InterPro" id="IPR054722">
    <property type="entry name" value="PolX-like_BBD"/>
</dbReference>
<keyword evidence="1" id="KW-0378">Hydrolase</keyword>
<dbReference type="Pfam" id="PF14223">
    <property type="entry name" value="Retrotran_gag_2"/>
    <property type="match status" value="1"/>
</dbReference>
<organism evidence="5 6">
    <name type="scientific">Penicillium italicum</name>
    <name type="common">Blue mold</name>
    <dbReference type="NCBI Taxonomy" id="40296"/>
    <lineage>
        <taxon>Eukaryota</taxon>
        <taxon>Fungi</taxon>
        <taxon>Dikarya</taxon>
        <taxon>Ascomycota</taxon>
        <taxon>Pezizomycotina</taxon>
        <taxon>Eurotiomycetes</taxon>
        <taxon>Eurotiomycetidae</taxon>
        <taxon>Eurotiales</taxon>
        <taxon>Aspergillaceae</taxon>
        <taxon>Penicillium</taxon>
    </lineage>
</organism>
<dbReference type="SUPFAM" id="SSF53098">
    <property type="entry name" value="Ribonuclease H-like"/>
    <property type="match status" value="1"/>
</dbReference>
<feature type="region of interest" description="Disordered" evidence="3">
    <location>
        <begin position="309"/>
        <end position="330"/>
    </location>
</feature>
<comment type="caution">
    <text evidence="5">The sequence shown here is derived from an EMBL/GenBank/DDBJ whole genome shotgun (WGS) entry which is preliminary data.</text>
</comment>
<gene>
    <name evidence="5" type="ORF">PITC_095100</name>
</gene>
<dbReference type="OrthoDB" id="4239548at2759"/>
<evidence type="ECO:0000313" key="5">
    <source>
        <dbReference type="EMBL" id="KGO69328.1"/>
    </source>
</evidence>
<feature type="compositionally biased region" description="Basic and acidic residues" evidence="3">
    <location>
        <begin position="203"/>
        <end position="220"/>
    </location>
</feature>
<feature type="region of interest" description="Disordered" evidence="3">
    <location>
        <begin position="841"/>
        <end position="979"/>
    </location>
</feature>
<dbReference type="GO" id="GO:0004190">
    <property type="term" value="F:aspartic-type endopeptidase activity"/>
    <property type="evidence" value="ECO:0007669"/>
    <property type="project" value="UniProtKB-KW"/>
</dbReference>
<dbReference type="Pfam" id="PF07727">
    <property type="entry name" value="RVT_2"/>
    <property type="match status" value="1"/>
</dbReference>
<dbReference type="Pfam" id="PF13976">
    <property type="entry name" value="gag_pre-integrs"/>
    <property type="match status" value="1"/>
</dbReference>
<evidence type="ECO:0000256" key="1">
    <source>
        <dbReference type="ARBA" id="ARBA00022750"/>
    </source>
</evidence>
<evidence type="ECO:0000259" key="4">
    <source>
        <dbReference type="PROSITE" id="PS50994"/>
    </source>
</evidence>
<feature type="compositionally biased region" description="Polar residues" evidence="3">
    <location>
        <begin position="858"/>
        <end position="874"/>
    </location>
</feature>
<proteinExistence type="predicted"/>
<dbReference type="InterPro" id="IPR025724">
    <property type="entry name" value="GAG-pre-integrase_dom"/>
</dbReference>
<dbReference type="Pfam" id="PF22936">
    <property type="entry name" value="Pol_BBD"/>
    <property type="match status" value="1"/>
</dbReference>
<dbReference type="GO" id="GO:0005634">
    <property type="term" value="C:nucleus"/>
    <property type="evidence" value="ECO:0007669"/>
    <property type="project" value="UniProtKB-ARBA"/>
</dbReference>
<accession>A0A0A2KQT4</accession>
<feature type="compositionally biased region" description="Polar residues" evidence="3">
    <location>
        <begin position="221"/>
        <end position="230"/>
    </location>
</feature>
<evidence type="ECO:0000256" key="2">
    <source>
        <dbReference type="ARBA" id="ARBA00022884"/>
    </source>
</evidence>
<sequence>MDEVKPDRQLKGKTNFISWKREFERAARANDVLEFLTGEEVVPPKPNKDEYFVKVLDTETRRSTRIKKSLSPTTDDENETDDGQAVIDDCADAKEAYEFIKKRYAVTNERARDILLNRLHDLKLDHCESVTDYTNQVRQIKADLKTVKYDMTDDMFATALLHGLPPSYRSFKEKYDWIRSTKPDDSPDLDYLFERMHVEETQQLQMKEERKARDKAKRDATNSSTMNIDNPTRYRPRREDRNHLKCTYPSCGKTGHSEDNCWVKNPEKIPRSLKEKFTNTTNRAVVNNDMGGVAEMNLNDSKDTYTRTDALGTGPRPSTHAKPADPSPQMHRAMSCIKLRRSGGVDMGDPVSATLGFSKPVLGAFLAGSFCTTDTWLADTGANMHIVNDMKWFKKDTFRPSNLKISTADGSTTLEIEGTGVVNLVLKSPDGFPVKASLSEVAYAPRGKCNLFSGGMFTQRAKVTGIYNEQYMTWMNDAGHMIGYAIFGNGLYHLDAAQLPSDNMTGGVIAAAVDFDDPVWKWHRRLGHLGFQNMLNLLRSSTGMEITEKQIKAKLKAVCPVCATTRALVKIPRDPASRHAQQPGAMVHMDVWGPYPIEGFDGTRYFLFITDDCTRYTWSARFDKKYQLFEVFKSLVKLIQKVFNITIRCCRFDTEFERGPIGKWCSSHSIAREPIEPYAHYQNGVAERTNRTIREKAAPMVQETSISGQVSKIISEKGNELLRISKIPENLWPEAIQHAVWLKNRTPARALRKKDAKTPYEALRGIKPTLTRERIWGSRAYVTYPQELRNTAEMTKLHNPRGWLGYFVGCESEAIYHIYSPEKHKVYRIGVARIEDGEGLHDPHDAPCLEDRIPTPDVTDNNHSVDGSEASSDSYSDHDDGESGHDQHTVISSDEEIADQEDHVSGSAHESQDEVEDADDEDETDNGSLGPKHVSKYFNQPKHAGMAKRKFPDDPIIAPRKSRRATHGQRDINLEHSDSDLSDLNDDSWYYSEDGKTSQSYWQFVAKHGGNHMKNFLPNDDKCDRCFRNGRKCDSAENGTPCLTCRNDNQACKPQSKETKKLILPENRHKRKEIGKVQQNQPCRRCFQTNRTCYLIDSSNLHCEACQKAKLNCNWNLDGAKKSTAQQKRRQAEKEEKHKKLGFAPVPRDQKCYRVYHVDDKGSMICPHVTNAVTTADGIFFDGTFESWAIRPFELKSLGEPNLREDYEKYTGRRKSRIAGNIHELGKKPDKRRKKEVELAPSVGRETIDTDLDEKEANTGHDVAKSDHKEFKFGLSAYGGHTVPALQLKTDKTFCAKYHQAKMEELKSHEEKGTWTIVPLEKGVKPVTSRWVTTDKYGADGNFTRHKARLVARGFQQEEGIDYEETFASVVKSASTRILLALAAICHWHIHQGDVKTAFLNSDLDKPVYMRPPSDVKLARGCCLLLLKALYGLKQSPRAWYQKLRDTLARWGWRMSAYDPCVFINDTIGLILEVHVDDINVMGKNLQTILDFKAQFSKEFPISDEGECSWYLGMHIEQKPGEIHLHQKQYIDQMVNKYGFKDAAPVKTPLDTKIKLAKQGDYVANAKFRKENQSKVGSLNISSNQTRPDIAFATGYVARYSSNPNRAHMDAVDRIFAYLKSDARKGIVFSDKHGLQLRGFVDSDFAGCEDSRKSTTGWVFTLAGGPISWSSQRQKTVATSTMDAEYIACAEAAKEAMWIRNFINDLRIPGVHTDKVPLYIDNNAALKLTRNPEFHSRAKHIDVKHNFIREKVEEGLIDTQRVNTKDNLADVFTKALPRSTHEDLVGRLNLHSGGGVESAISFKEGSKTARSNSGILEVPRPLRVLGTGGELDPRSRDMYRSVGVAAC</sequence>
<feature type="compositionally biased region" description="Basic and acidic residues" evidence="3">
    <location>
        <begin position="841"/>
        <end position="854"/>
    </location>
</feature>
<dbReference type="Proteomes" id="UP000030104">
    <property type="component" value="Unassembled WGS sequence"/>
</dbReference>
<dbReference type="PROSITE" id="PS50994">
    <property type="entry name" value="INTEGRASE"/>
    <property type="match status" value="1"/>
</dbReference>
<protein>
    <submittedName>
        <fullName evidence="5">Integrase, catalytic core</fullName>
    </submittedName>
</protein>
<dbReference type="Gene3D" id="3.30.420.10">
    <property type="entry name" value="Ribonuclease H-like superfamily/Ribonuclease H"/>
    <property type="match status" value="1"/>
</dbReference>
<dbReference type="InterPro" id="IPR013103">
    <property type="entry name" value="RVT_2"/>
</dbReference>
<evidence type="ECO:0000313" key="6">
    <source>
        <dbReference type="Proteomes" id="UP000030104"/>
    </source>
</evidence>
<feature type="compositionally biased region" description="Basic and acidic residues" evidence="3">
    <location>
        <begin position="968"/>
        <end position="979"/>
    </location>
</feature>
<dbReference type="InterPro" id="IPR043502">
    <property type="entry name" value="DNA/RNA_pol_sf"/>
</dbReference>
<dbReference type="SUPFAM" id="SSF56672">
    <property type="entry name" value="DNA/RNA polymerases"/>
    <property type="match status" value="1"/>
</dbReference>
<feature type="region of interest" description="Disordered" evidence="3">
    <location>
        <begin position="203"/>
        <end position="236"/>
    </location>
</feature>
<keyword evidence="2" id="KW-0694">RNA-binding</keyword>
<name>A0A0A2KQT4_PENIT</name>
<feature type="region of interest" description="Disordered" evidence="3">
    <location>
        <begin position="64"/>
        <end position="83"/>
    </location>
</feature>
<reference evidence="5 6" key="1">
    <citation type="journal article" date="2015" name="Mol. Plant Microbe Interact.">
        <title>Genome, transcriptome, and functional analyses of Penicillium expansum provide new insights into secondary metabolism and pathogenicity.</title>
        <authorList>
            <person name="Ballester A.R."/>
            <person name="Marcet-Houben M."/>
            <person name="Levin E."/>
            <person name="Sela N."/>
            <person name="Selma-Lazaro C."/>
            <person name="Carmona L."/>
            <person name="Wisniewski M."/>
            <person name="Droby S."/>
            <person name="Gonzalez-Candelas L."/>
            <person name="Gabaldon T."/>
        </authorList>
    </citation>
    <scope>NUCLEOTIDE SEQUENCE [LARGE SCALE GENOMIC DNA]</scope>
    <source>
        <strain evidence="5 6">PHI-1</strain>
    </source>
</reference>
<dbReference type="InterPro" id="IPR036397">
    <property type="entry name" value="RNaseH_sf"/>
</dbReference>
<dbReference type="EMBL" id="JQGA01001153">
    <property type="protein sequence ID" value="KGO69328.1"/>
    <property type="molecule type" value="Genomic_DNA"/>
</dbReference>
<dbReference type="InterPro" id="IPR012337">
    <property type="entry name" value="RNaseH-like_sf"/>
</dbReference>
<dbReference type="GO" id="GO:0015074">
    <property type="term" value="P:DNA integration"/>
    <property type="evidence" value="ECO:0007669"/>
    <property type="project" value="InterPro"/>
</dbReference>
<keyword evidence="6" id="KW-1185">Reference proteome</keyword>
<dbReference type="PhylomeDB" id="A0A0A2KQT4"/>
<dbReference type="STRING" id="40296.A0A0A2KQT4"/>
<dbReference type="PANTHER" id="PTHR11439">
    <property type="entry name" value="GAG-POL-RELATED RETROTRANSPOSON"/>
    <property type="match status" value="1"/>
</dbReference>
<feature type="compositionally biased region" description="Acidic residues" evidence="3">
    <location>
        <begin position="913"/>
        <end position="925"/>
    </location>
</feature>